<dbReference type="Proteomes" id="UP000634136">
    <property type="component" value="Unassembled WGS sequence"/>
</dbReference>
<keyword evidence="3" id="KW-1185">Reference proteome</keyword>
<proteinExistence type="predicted"/>
<evidence type="ECO:0000259" key="1">
    <source>
        <dbReference type="PROSITE" id="PS50181"/>
    </source>
</evidence>
<dbReference type="CDD" id="cd22160">
    <property type="entry name" value="F-box_AtFBL13-like"/>
    <property type="match status" value="1"/>
</dbReference>
<dbReference type="OrthoDB" id="1848700at2759"/>
<dbReference type="PROSITE" id="PS50181">
    <property type="entry name" value="FBOX"/>
    <property type="match status" value="1"/>
</dbReference>
<comment type="caution">
    <text evidence="2">The sequence shown here is derived from an EMBL/GenBank/DDBJ whole genome shotgun (WGS) entry which is preliminary data.</text>
</comment>
<name>A0A835CIR3_9FABA</name>
<evidence type="ECO:0000313" key="3">
    <source>
        <dbReference type="Proteomes" id="UP000634136"/>
    </source>
</evidence>
<dbReference type="PANTHER" id="PTHR34223">
    <property type="entry name" value="OS11G0201299 PROTEIN"/>
    <property type="match status" value="1"/>
</dbReference>
<evidence type="ECO:0000313" key="2">
    <source>
        <dbReference type="EMBL" id="KAF7842761.1"/>
    </source>
</evidence>
<dbReference type="Gene3D" id="1.20.1280.50">
    <property type="match status" value="1"/>
</dbReference>
<dbReference type="InterPro" id="IPR036047">
    <property type="entry name" value="F-box-like_dom_sf"/>
</dbReference>
<dbReference type="AlphaFoldDB" id="A0A835CIR3"/>
<gene>
    <name evidence="2" type="ORF">G2W53_005059</name>
</gene>
<dbReference type="InterPro" id="IPR053781">
    <property type="entry name" value="F-box_AtFBL13-like"/>
</dbReference>
<feature type="domain" description="F-box" evidence="1">
    <location>
        <begin position="13"/>
        <end position="49"/>
    </location>
</feature>
<protein>
    <submittedName>
        <fullName evidence="2">F-box/LRR-repeat protein 25-like</fullName>
    </submittedName>
</protein>
<dbReference type="SUPFAM" id="SSF81383">
    <property type="entry name" value="F-box domain"/>
    <property type="match status" value="1"/>
</dbReference>
<dbReference type="PANTHER" id="PTHR34223:SF51">
    <property type="entry name" value="OS06G0556300 PROTEIN"/>
    <property type="match status" value="1"/>
</dbReference>
<reference evidence="2" key="1">
    <citation type="submission" date="2020-09" db="EMBL/GenBank/DDBJ databases">
        <title>Genome-Enabled Discovery of Anthraquinone Biosynthesis in Senna tora.</title>
        <authorList>
            <person name="Kang S.-H."/>
            <person name="Pandey R.P."/>
            <person name="Lee C.-M."/>
            <person name="Sim J.-S."/>
            <person name="Jeong J.-T."/>
            <person name="Choi B.-S."/>
            <person name="Jung M."/>
            <person name="Ginzburg D."/>
            <person name="Zhao K."/>
            <person name="Won S.Y."/>
            <person name="Oh T.-J."/>
            <person name="Yu Y."/>
            <person name="Kim N.-H."/>
            <person name="Lee O.R."/>
            <person name="Lee T.-H."/>
            <person name="Bashyal P."/>
            <person name="Kim T.-S."/>
            <person name="Lee W.-H."/>
            <person name="Kawkins C."/>
            <person name="Kim C.-K."/>
            <person name="Kim J.S."/>
            <person name="Ahn B.O."/>
            <person name="Rhee S.Y."/>
            <person name="Sohng J.K."/>
        </authorList>
    </citation>
    <scope>NUCLEOTIDE SEQUENCE</scope>
    <source>
        <tissue evidence="2">Leaf</tissue>
    </source>
</reference>
<dbReference type="InterPro" id="IPR001810">
    <property type="entry name" value="F-box_dom"/>
</dbReference>
<sequence>MSKRSKICRGEMEDRISSLPDEVLHLILSHLNTKLAVQTCVLSQRWEYLWTGVSTLCLSNSSFPNAHSYSNFLDHVFSKRDHSKTVRQFKISFPRLDKRASKLALDFLVSHGRDIQDLLISFNHEWQWGHLRKPYWNLFRAWDSLKTLTLQSVSIPVNVEYKFASLISLHLLACMLEDDDRSYRIGGPCLVGNIKITAPQLKEFIMSDTSVQEDVDPDFDIILSFPKLISFCFEGEPMRISFPYRPVLQKLFVDFYTSLVYDLIGLFGEIDGAKPVTLTEETIWDLSNDPDVAKGKQPPFGGIEELKIIFERTKSEMVNNFSFTVPSCVLTYLQTMPQGAIFPMFSI</sequence>
<accession>A0A835CIR3</accession>
<dbReference type="EMBL" id="JAAIUW010000002">
    <property type="protein sequence ID" value="KAF7842761.1"/>
    <property type="molecule type" value="Genomic_DNA"/>
</dbReference>
<organism evidence="2 3">
    <name type="scientific">Senna tora</name>
    <dbReference type="NCBI Taxonomy" id="362788"/>
    <lineage>
        <taxon>Eukaryota</taxon>
        <taxon>Viridiplantae</taxon>
        <taxon>Streptophyta</taxon>
        <taxon>Embryophyta</taxon>
        <taxon>Tracheophyta</taxon>
        <taxon>Spermatophyta</taxon>
        <taxon>Magnoliopsida</taxon>
        <taxon>eudicotyledons</taxon>
        <taxon>Gunneridae</taxon>
        <taxon>Pentapetalae</taxon>
        <taxon>rosids</taxon>
        <taxon>fabids</taxon>
        <taxon>Fabales</taxon>
        <taxon>Fabaceae</taxon>
        <taxon>Caesalpinioideae</taxon>
        <taxon>Cassia clade</taxon>
        <taxon>Senna</taxon>
    </lineage>
</organism>
<dbReference type="Pfam" id="PF00646">
    <property type="entry name" value="F-box"/>
    <property type="match status" value="1"/>
</dbReference>
<dbReference type="InterPro" id="IPR053197">
    <property type="entry name" value="F-box_SCFL_complex_component"/>
</dbReference>